<dbReference type="InterPro" id="IPR036188">
    <property type="entry name" value="FAD/NAD-bd_sf"/>
</dbReference>
<dbReference type="InterPro" id="IPR028896">
    <property type="entry name" value="GcvT/YgfZ/DmdA"/>
</dbReference>
<dbReference type="Pfam" id="PF12831">
    <property type="entry name" value="FAD_oxidored"/>
    <property type="match status" value="1"/>
</dbReference>
<dbReference type="SUPFAM" id="SSF101790">
    <property type="entry name" value="Aminomethyltransferase beta-barrel domain"/>
    <property type="match status" value="1"/>
</dbReference>
<dbReference type="InterPro" id="IPR027266">
    <property type="entry name" value="TrmE/GcvT-like"/>
</dbReference>
<dbReference type="Gene3D" id="3.30.1360.120">
    <property type="entry name" value="Probable tRNA modification gtpase trme, domain 1"/>
    <property type="match status" value="1"/>
</dbReference>
<dbReference type="PIRSF" id="PIRSF037980">
    <property type="entry name" value="SoxA"/>
    <property type="match status" value="1"/>
</dbReference>
<protein>
    <submittedName>
        <fullName evidence="6">Sarcosine oxidase subunit alpha family protein</fullName>
    </submittedName>
</protein>
<evidence type="ECO:0000259" key="5">
    <source>
        <dbReference type="Pfam" id="PF17806"/>
    </source>
</evidence>
<feature type="domain" description="SoxA A3" evidence="5">
    <location>
        <begin position="512"/>
        <end position="594"/>
    </location>
</feature>
<dbReference type="InterPro" id="IPR006277">
    <property type="entry name" value="Sarcosine_oxidase_asu"/>
</dbReference>
<dbReference type="EMBL" id="JAUQOM010000004">
    <property type="protein sequence ID" value="MDO7835590.1"/>
    <property type="molecule type" value="Genomic_DNA"/>
</dbReference>
<dbReference type="RefSeq" id="WP_304536014.1">
    <property type="nucleotide sequence ID" value="NZ_JAUQOM010000004.1"/>
</dbReference>
<reference evidence="6" key="1">
    <citation type="submission" date="2023-07" db="EMBL/GenBank/DDBJ databases">
        <title>Bacterial whole genome sequence for Sphingobium sp. HBC34.</title>
        <authorList>
            <person name="Le V."/>
            <person name="Ko S.-R."/>
            <person name="Ahn C.-Y."/>
            <person name="Oh H.-M."/>
        </authorList>
    </citation>
    <scope>NUCLEOTIDE SEQUENCE</scope>
    <source>
        <strain evidence="6">HBC34</strain>
    </source>
</reference>
<dbReference type="SUPFAM" id="SSF51905">
    <property type="entry name" value="FAD/NAD(P)-binding domain"/>
    <property type="match status" value="1"/>
</dbReference>
<comment type="similarity">
    <text evidence="1">Belongs to the GcvT family.</text>
</comment>
<dbReference type="PRINTS" id="PR00368">
    <property type="entry name" value="FADPNR"/>
</dbReference>
<dbReference type="InterPro" id="IPR041117">
    <property type="entry name" value="SoxA_A3"/>
</dbReference>
<dbReference type="InterPro" id="IPR006222">
    <property type="entry name" value="GCVT_N"/>
</dbReference>
<proteinExistence type="inferred from homology"/>
<dbReference type="Pfam" id="PF17806">
    <property type="entry name" value="SO_alpha_A3"/>
    <property type="match status" value="1"/>
</dbReference>
<dbReference type="Gene3D" id="3.10.20.440">
    <property type="entry name" value="2Fe-2S iron-sulphur cluster binding domain, sarcosine oxidase, alpha subunit, N-terminal domain"/>
    <property type="match status" value="1"/>
</dbReference>
<sequence>MNLRSQPLRSQPHRLPTGGLIDRDRPLRFTFAGRRYTGYAGDTLASALLANGVRVLGRSFKYHRPRGLLGAGAEEPNVLVTVGEGAWAVPNLRATEVPLYDGLVAAPVNCWPGVGFDIGAINNVFSRFLSAGFYYKTFMWPDWHLFEGFIRKAAGLGKVENLPDPHRYETCFAHCDVLVIGGGPAGIAAARAAARSGARVLLVEQDAVLGGRLNHDDAMIDGLGAPAWIRSAERELAQAPETRILRNTAAVGYFDHNLVALLERVEWDPARLATPGQAACRFWQVRAGRVILATGAIERPLVFGGNDRPGVMLASALRQYVNRYGVAPGRRAVIFTNNDDAYTTAFCLADAGVEVAALVDARKAPEDLAAQLRGRGIALHDMSVICDTRGYKGLKAVRLRDASGRMGWIDCDLLGMSGGANPTAHLFCQSGGRLRYDEEQALLRPGPAVQAMEVAGGANGTLALGPALEEAHAAAMRALEGMGQMPAAIPAPRAQASRTATITPLWSVAGGKSKAFVDFQNDVTLADIGQAHRENFVSVEHLKRYTTLGMAPDQGKTSGVNALAIMASLSGQSIDATGTTTYRFPFTPVPLGALRGSATGPLFRPVRRMPGHACHAALGAVFEEYGGWQRPSCYLRPGETPHAAEQREAAQVRRAVGLFEGSPLGKIEVKGPDAARFLDLVYANTLSTLKVGRCRYGLMLNEQGVIIDDGVAARLGEDHFLVGTTSAGADRIAAWLEEWLQCEWVDLDVVIAPVTAQWGVLTLSGPQARAVLARAGTDIPIDAAAFPHMSVRDGYVADIPARVMRVSFTGEMSFEINVPADRVDALYQALMAAGADMGIVPVGVEAWMILRTEKGYLHIGVDTDGTTNPLDVGWARVLGKKVDFIGKRSLLRPADQAPDRLQLVGLEAMDGPDHLPVGSHLRLAGRGDGSDGYVSSSVFSPTLGRGVALAMIHGGHKRLGEAVTILCAAGERPARIVELASYDPSGERLND</sequence>
<dbReference type="Proteomes" id="UP001176471">
    <property type="component" value="Unassembled WGS sequence"/>
</dbReference>
<organism evidence="6 7">
    <name type="scientific">Sphingobium cyanobacteriorum</name>
    <dbReference type="NCBI Taxonomy" id="3063954"/>
    <lineage>
        <taxon>Bacteria</taxon>
        <taxon>Pseudomonadati</taxon>
        <taxon>Pseudomonadota</taxon>
        <taxon>Alphaproteobacteria</taxon>
        <taxon>Sphingomonadales</taxon>
        <taxon>Sphingomonadaceae</taxon>
        <taxon>Sphingobium</taxon>
    </lineage>
</organism>
<dbReference type="Pfam" id="PF01571">
    <property type="entry name" value="GCV_T"/>
    <property type="match status" value="1"/>
</dbReference>
<keyword evidence="7" id="KW-1185">Reference proteome</keyword>
<evidence type="ECO:0000256" key="2">
    <source>
        <dbReference type="ARBA" id="ARBA00023002"/>
    </source>
</evidence>
<evidence type="ECO:0000256" key="1">
    <source>
        <dbReference type="ARBA" id="ARBA00008609"/>
    </source>
</evidence>
<comment type="caution">
    <text evidence="6">The sequence shown here is derived from an EMBL/GenBank/DDBJ whole genome shotgun (WGS) entry which is preliminary data.</text>
</comment>
<evidence type="ECO:0000313" key="7">
    <source>
        <dbReference type="Proteomes" id="UP001176471"/>
    </source>
</evidence>
<dbReference type="PANTHER" id="PTHR43757:SF2">
    <property type="entry name" value="AMINOMETHYLTRANSFERASE, MITOCHONDRIAL"/>
    <property type="match status" value="1"/>
</dbReference>
<dbReference type="PANTHER" id="PTHR43757">
    <property type="entry name" value="AMINOMETHYLTRANSFERASE"/>
    <property type="match status" value="1"/>
</dbReference>
<dbReference type="InterPro" id="IPR041854">
    <property type="entry name" value="BFD-like_2Fe2S-bd_dom_sf"/>
</dbReference>
<dbReference type="InterPro" id="IPR013977">
    <property type="entry name" value="GcvT_C"/>
</dbReference>
<name>A0ABT8ZM16_9SPHN</name>
<dbReference type="SUPFAM" id="SSF103025">
    <property type="entry name" value="Folate-binding domain"/>
    <property type="match status" value="1"/>
</dbReference>
<evidence type="ECO:0000259" key="3">
    <source>
        <dbReference type="Pfam" id="PF01571"/>
    </source>
</evidence>
<dbReference type="PRINTS" id="PR00411">
    <property type="entry name" value="PNDRDTASEI"/>
</dbReference>
<dbReference type="Pfam" id="PF08669">
    <property type="entry name" value="GCV_T_C"/>
    <property type="match status" value="1"/>
</dbReference>
<gene>
    <name evidence="6" type="ORF">Q4610_11100</name>
</gene>
<feature type="domain" description="GCVT N-terminal" evidence="3">
    <location>
        <begin position="612"/>
        <end position="878"/>
    </location>
</feature>
<keyword evidence="2" id="KW-0560">Oxidoreductase</keyword>
<dbReference type="Gene3D" id="1.10.10.1100">
    <property type="entry name" value="BFD-like [2Fe-2S]-binding domain"/>
    <property type="match status" value="1"/>
</dbReference>
<dbReference type="Gene3D" id="3.50.50.60">
    <property type="entry name" value="FAD/NAD(P)-binding domain"/>
    <property type="match status" value="1"/>
</dbReference>
<feature type="domain" description="Aminomethyltransferase C-terminal" evidence="4">
    <location>
        <begin position="902"/>
        <end position="983"/>
    </location>
</feature>
<dbReference type="InterPro" id="IPR042204">
    <property type="entry name" value="2Fe-2S-bd_N"/>
</dbReference>
<evidence type="ECO:0000259" key="4">
    <source>
        <dbReference type="Pfam" id="PF08669"/>
    </source>
</evidence>
<dbReference type="Pfam" id="PF13510">
    <property type="entry name" value="Fer2_4"/>
    <property type="match status" value="1"/>
</dbReference>
<accession>A0ABT8ZM16</accession>
<dbReference type="InterPro" id="IPR029043">
    <property type="entry name" value="GcvT/YgfZ_C"/>
</dbReference>
<dbReference type="NCBIfam" id="TIGR01372">
    <property type="entry name" value="soxA"/>
    <property type="match status" value="1"/>
</dbReference>
<evidence type="ECO:0000313" key="6">
    <source>
        <dbReference type="EMBL" id="MDO7835590.1"/>
    </source>
</evidence>